<feature type="region of interest" description="Disordered" evidence="1">
    <location>
        <begin position="56"/>
        <end position="78"/>
    </location>
</feature>
<feature type="region of interest" description="Disordered" evidence="1">
    <location>
        <begin position="91"/>
        <end position="151"/>
    </location>
</feature>
<feature type="compositionally biased region" description="Polar residues" evidence="1">
    <location>
        <begin position="134"/>
        <end position="151"/>
    </location>
</feature>
<evidence type="ECO:0000313" key="3">
    <source>
        <dbReference type="Proteomes" id="UP001529510"/>
    </source>
</evidence>
<name>A0ABD0MVC0_CIRMR</name>
<evidence type="ECO:0000256" key="1">
    <source>
        <dbReference type="SAM" id="MobiDB-lite"/>
    </source>
</evidence>
<proteinExistence type="predicted"/>
<dbReference type="Proteomes" id="UP001529510">
    <property type="component" value="Unassembled WGS sequence"/>
</dbReference>
<evidence type="ECO:0000313" key="2">
    <source>
        <dbReference type="EMBL" id="KAL0152481.1"/>
    </source>
</evidence>
<reference evidence="2 3" key="1">
    <citation type="submission" date="2024-05" db="EMBL/GenBank/DDBJ databases">
        <title>Genome sequencing and assembly of Indian major carp, Cirrhinus mrigala (Hamilton, 1822).</title>
        <authorList>
            <person name="Mohindra V."/>
            <person name="Chowdhury L.M."/>
            <person name="Lal K."/>
            <person name="Jena J.K."/>
        </authorList>
    </citation>
    <scope>NUCLEOTIDE SEQUENCE [LARGE SCALE GENOMIC DNA]</scope>
    <source>
        <strain evidence="2">CM1030</strain>
        <tissue evidence="2">Blood</tissue>
    </source>
</reference>
<feature type="non-terminal residue" evidence="2">
    <location>
        <position position="151"/>
    </location>
</feature>
<gene>
    <name evidence="2" type="ORF">M9458_052204</name>
</gene>
<protein>
    <submittedName>
        <fullName evidence="2">Uncharacterized protein</fullName>
    </submittedName>
</protein>
<dbReference type="EMBL" id="JAMKFB020000189">
    <property type="protein sequence ID" value="KAL0152481.1"/>
    <property type="molecule type" value="Genomic_DNA"/>
</dbReference>
<keyword evidence="3" id="KW-1185">Reference proteome</keyword>
<organism evidence="2 3">
    <name type="scientific">Cirrhinus mrigala</name>
    <name type="common">Mrigala</name>
    <dbReference type="NCBI Taxonomy" id="683832"/>
    <lineage>
        <taxon>Eukaryota</taxon>
        <taxon>Metazoa</taxon>
        <taxon>Chordata</taxon>
        <taxon>Craniata</taxon>
        <taxon>Vertebrata</taxon>
        <taxon>Euteleostomi</taxon>
        <taxon>Actinopterygii</taxon>
        <taxon>Neopterygii</taxon>
        <taxon>Teleostei</taxon>
        <taxon>Ostariophysi</taxon>
        <taxon>Cypriniformes</taxon>
        <taxon>Cyprinidae</taxon>
        <taxon>Labeoninae</taxon>
        <taxon>Labeonini</taxon>
        <taxon>Cirrhinus</taxon>
    </lineage>
</organism>
<comment type="caution">
    <text evidence="2">The sequence shown here is derived from an EMBL/GenBank/DDBJ whole genome shotgun (WGS) entry which is preliminary data.</text>
</comment>
<sequence>MVQIAAWCSQSKAESCSRWALMTAYSPQRMATTSPGAPRQGCAETQLALEPSQVCLSPGEPPCTDPVQDQGGQGAGSARCALLAHPNLVCRPHAPHDSPSLEDSPEEGPSFSGDGHNQAPAVDLSGFPQAMKDSITQATAPSTKQTYALKW</sequence>
<accession>A0ABD0MVC0</accession>
<dbReference type="AlphaFoldDB" id="A0ABD0MVC0"/>